<organism evidence="8 9">
    <name type="scientific">Spinacia oleracea</name>
    <name type="common">Spinach</name>
    <dbReference type="NCBI Taxonomy" id="3562"/>
    <lineage>
        <taxon>Eukaryota</taxon>
        <taxon>Viridiplantae</taxon>
        <taxon>Streptophyta</taxon>
        <taxon>Embryophyta</taxon>
        <taxon>Tracheophyta</taxon>
        <taxon>Spermatophyta</taxon>
        <taxon>Magnoliopsida</taxon>
        <taxon>eudicotyledons</taxon>
        <taxon>Gunneridae</taxon>
        <taxon>Pentapetalae</taxon>
        <taxon>Caryophyllales</taxon>
        <taxon>Chenopodiaceae</taxon>
        <taxon>Chenopodioideae</taxon>
        <taxon>Anserineae</taxon>
        <taxon>Spinacia</taxon>
    </lineage>
</organism>
<gene>
    <name evidence="9" type="primary">LOC110779887</name>
</gene>
<keyword evidence="5 6" id="KW-0472">Membrane</keyword>
<feature type="transmembrane region" description="Helical" evidence="6">
    <location>
        <begin position="151"/>
        <end position="171"/>
    </location>
</feature>
<feature type="transmembrane region" description="Helical" evidence="6">
    <location>
        <begin position="222"/>
        <end position="241"/>
    </location>
</feature>
<name>A0ABM3QN62_SPIOL</name>
<keyword evidence="3" id="KW-0029">Amino-acid transport</keyword>
<feature type="transmembrane region" description="Helical" evidence="6">
    <location>
        <begin position="106"/>
        <end position="131"/>
    </location>
</feature>
<feature type="transmembrane region" description="Helical" evidence="6">
    <location>
        <begin position="178"/>
        <end position="202"/>
    </location>
</feature>
<proteinExistence type="predicted"/>
<dbReference type="RefSeq" id="XP_056684793.1">
    <property type="nucleotide sequence ID" value="XM_056828815.1"/>
</dbReference>
<evidence type="ECO:0000256" key="3">
    <source>
        <dbReference type="ARBA" id="ARBA00022970"/>
    </source>
</evidence>
<feature type="transmembrane region" description="Helical" evidence="6">
    <location>
        <begin position="362"/>
        <end position="381"/>
    </location>
</feature>
<protein>
    <submittedName>
        <fullName evidence="9">Amino acid transporter AVT1I</fullName>
    </submittedName>
</protein>
<keyword evidence="4 6" id="KW-1133">Transmembrane helix</keyword>
<feature type="transmembrane region" description="Helical" evidence="6">
    <location>
        <begin position="37"/>
        <end position="59"/>
    </location>
</feature>
<accession>A0ABM3QN62</accession>
<evidence type="ECO:0000313" key="9">
    <source>
        <dbReference type="RefSeq" id="XP_056684793.1"/>
    </source>
</evidence>
<comment type="subcellular location">
    <subcellularLocation>
        <location evidence="1">Membrane</location>
        <topology evidence="1">Multi-pass membrane protein</topology>
    </subcellularLocation>
</comment>
<evidence type="ECO:0000256" key="2">
    <source>
        <dbReference type="ARBA" id="ARBA00022692"/>
    </source>
</evidence>
<evidence type="ECO:0000256" key="4">
    <source>
        <dbReference type="ARBA" id="ARBA00022989"/>
    </source>
</evidence>
<evidence type="ECO:0000256" key="6">
    <source>
        <dbReference type="SAM" id="Phobius"/>
    </source>
</evidence>
<dbReference type="Proteomes" id="UP000813463">
    <property type="component" value="Chromosome 5"/>
</dbReference>
<evidence type="ECO:0000259" key="7">
    <source>
        <dbReference type="Pfam" id="PF01490"/>
    </source>
</evidence>
<feature type="transmembrane region" description="Helical" evidence="6">
    <location>
        <begin position="393"/>
        <end position="419"/>
    </location>
</feature>
<evidence type="ECO:0000256" key="5">
    <source>
        <dbReference type="ARBA" id="ARBA00023136"/>
    </source>
</evidence>
<feature type="transmembrane region" description="Helical" evidence="6">
    <location>
        <begin position="65"/>
        <end position="85"/>
    </location>
</feature>
<keyword evidence="8" id="KW-1185">Reference proteome</keyword>
<dbReference type="PANTHER" id="PTHR22950">
    <property type="entry name" value="AMINO ACID TRANSPORTER"/>
    <property type="match status" value="1"/>
</dbReference>
<dbReference type="Pfam" id="PF01490">
    <property type="entry name" value="Aa_trans"/>
    <property type="match status" value="1"/>
</dbReference>
<keyword evidence="2 6" id="KW-0812">Transmembrane</keyword>
<feature type="domain" description="Amino acid transporter transmembrane" evidence="7">
    <location>
        <begin position="34"/>
        <end position="414"/>
    </location>
</feature>
<dbReference type="PANTHER" id="PTHR22950:SF705">
    <property type="entry name" value="AMINO ACID TRANSPORTER AVT1I-LIKE"/>
    <property type="match status" value="1"/>
</dbReference>
<dbReference type="GeneID" id="110779887"/>
<feature type="transmembrane region" description="Helical" evidence="6">
    <location>
        <begin position="297"/>
        <end position="315"/>
    </location>
</feature>
<evidence type="ECO:0000256" key="1">
    <source>
        <dbReference type="ARBA" id="ARBA00004141"/>
    </source>
</evidence>
<reference evidence="9" key="2">
    <citation type="submission" date="2025-08" db="UniProtKB">
        <authorList>
            <consortium name="RefSeq"/>
        </authorList>
    </citation>
    <scope>IDENTIFICATION</scope>
    <source>
        <tissue evidence="9">Leaf</tissue>
    </source>
</reference>
<feature type="transmembrane region" description="Helical" evidence="6">
    <location>
        <begin position="253"/>
        <end position="277"/>
    </location>
</feature>
<feature type="transmembrane region" description="Helical" evidence="6">
    <location>
        <begin position="336"/>
        <end position="356"/>
    </location>
</feature>
<reference evidence="8" key="1">
    <citation type="journal article" date="2021" name="Nat. Commun.">
        <title>Genomic analyses provide insights into spinach domestication and the genetic basis of agronomic traits.</title>
        <authorList>
            <person name="Cai X."/>
            <person name="Sun X."/>
            <person name="Xu C."/>
            <person name="Sun H."/>
            <person name="Wang X."/>
            <person name="Ge C."/>
            <person name="Zhang Z."/>
            <person name="Wang Q."/>
            <person name="Fei Z."/>
            <person name="Jiao C."/>
            <person name="Wang Q."/>
        </authorList>
    </citation>
    <scope>NUCLEOTIDE SEQUENCE [LARGE SCALE GENOMIC DNA]</scope>
    <source>
        <strain evidence="8">cv. Varoflay</strain>
    </source>
</reference>
<keyword evidence="3" id="KW-0813">Transport</keyword>
<dbReference type="InterPro" id="IPR013057">
    <property type="entry name" value="AA_transpt_TM"/>
</dbReference>
<evidence type="ECO:0000313" key="8">
    <source>
        <dbReference type="Proteomes" id="UP000813463"/>
    </source>
</evidence>
<sequence length="425" mass="46007">MEGDHREGSSLTQPLVELDEANNNINISSIKEGNSSFFNTCFNGLNAITGIGILSVPYALAAGGWMSLILFFIIALAATYSGLLVKRCMQADSKIKTYSDIGEHAFGRIGKVVVSAVLYADLYMVVTGFLILEGDNLHNLFPQMSVELLGLTINGNSSFIVMVALILLPTVWLDDLSILAYVSAGGVVASFVILLSVVWVGAFDGVGFQHKGELFNLKGLPTAVSLFMFCYSAHPVFPPLYTSIQKKHQFSTVLLLCFTVCTLSYAAMAILGYAMFGPGVNSQITLNLPTSKLASQVAIYTTLVTPLAKYALMLKPVAITTESWFPTYQKNKSFRIFIRTFLVATQVIVALCIPFFGYLMSLVGALLSATASLTIPCVCYMKISRTKWGSVEMVAILSVIVLSILIVVFGTYTSLVQIIGEITTS</sequence>